<dbReference type="EMBL" id="BMCT01000001">
    <property type="protein sequence ID" value="GGF53936.1"/>
    <property type="molecule type" value="Genomic_DNA"/>
</dbReference>
<evidence type="ECO:0000256" key="1">
    <source>
        <dbReference type="SAM" id="SignalP"/>
    </source>
</evidence>
<feature type="signal peptide" evidence="1">
    <location>
        <begin position="1"/>
        <end position="21"/>
    </location>
</feature>
<gene>
    <name evidence="2" type="ORF">GCM10007301_11780</name>
</gene>
<dbReference type="Proteomes" id="UP000606044">
    <property type="component" value="Unassembled WGS sequence"/>
</dbReference>
<organism evidence="2 3">
    <name type="scientific">Azorhizobium oxalatiphilum</name>
    <dbReference type="NCBI Taxonomy" id="980631"/>
    <lineage>
        <taxon>Bacteria</taxon>
        <taxon>Pseudomonadati</taxon>
        <taxon>Pseudomonadota</taxon>
        <taxon>Alphaproteobacteria</taxon>
        <taxon>Hyphomicrobiales</taxon>
        <taxon>Xanthobacteraceae</taxon>
        <taxon>Azorhizobium</taxon>
    </lineage>
</organism>
<evidence type="ECO:0000313" key="3">
    <source>
        <dbReference type="Proteomes" id="UP000606044"/>
    </source>
</evidence>
<reference evidence="2" key="2">
    <citation type="submission" date="2020-09" db="EMBL/GenBank/DDBJ databases">
        <authorList>
            <person name="Sun Q."/>
            <person name="Sedlacek I."/>
        </authorList>
    </citation>
    <scope>NUCLEOTIDE SEQUENCE</scope>
    <source>
        <strain evidence="2">CCM 7897</strain>
    </source>
</reference>
<keyword evidence="1" id="KW-0732">Signal</keyword>
<evidence type="ECO:0000313" key="2">
    <source>
        <dbReference type="EMBL" id="GGF53936.1"/>
    </source>
</evidence>
<name>A0A917BS30_9HYPH</name>
<proteinExistence type="predicted"/>
<protein>
    <submittedName>
        <fullName evidence="2">Uncharacterized protein</fullName>
    </submittedName>
</protein>
<dbReference type="RefSeq" id="WP_188576241.1">
    <property type="nucleotide sequence ID" value="NZ_BMCT01000001.1"/>
</dbReference>
<dbReference type="AlphaFoldDB" id="A0A917BS30"/>
<feature type="chain" id="PRO_5037415143" evidence="1">
    <location>
        <begin position="22"/>
        <end position="312"/>
    </location>
</feature>
<accession>A0A917BS30</accession>
<sequence length="312" mass="35518">MRYISLMVTALTLASLTGANAEDRYPIWLPQWIWQNEPYSDLLRAEQIDDFKLRIAEIEKLDTARRTAEADEKTLQLNRALAQYFSLRDFSRLAPNVEDPASGRAMSLILDPAFPEHMKPVLEKAGHLFLKTALNREVIENAFRRAADNPLPTPSRTVTDGTVTGVTNGYRLYLKSRLKPVSAEAFYDEMKHALTGPADRRPALVISSYSDQTWWGGGYHDFYYRPDTQLNRLSPPGSFLYIRLSTDKMSSGSDSFDNPSFWASKIAHEALHNLGYWHPPYKDARERDEQVKTSLPFIVAYEQEILRAASAP</sequence>
<dbReference type="SUPFAM" id="SSF55486">
    <property type="entry name" value="Metalloproteases ('zincins'), catalytic domain"/>
    <property type="match status" value="1"/>
</dbReference>
<reference evidence="2" key="1">
    <citation type="journal article" date="2014" name="Int. J. Syst. Evol. Microbiol.">
        <title>Complete genome sequence of Corynebacterium casei LMG S-19264T (=DSM 44701T), isolated from a smear-ripened cheese.</title>
        <authorList>
            <consortium name="US DOE Joint Genome Institute (JGI-PGF)"/>
            <person name="Walter F."/>
            <person name="Albersmeier A."/>
            <person name="Kalinowski J."/>
            <person name="Ruckert C."/>
        </authorList>
    </citation>
    <scope>NUCLEOTIDE SEQUENCE</scope>
    <source>
        <strain evidence="2">CCM 7897</strain>
    </source>
</reference>
<comment type="caution">
    <text evidence="2">The sequence shown here is derived from an EMBL/GenBank/DDBJ whole genome shotgun (WGS) entry which is preliminary data.</text>
</comment>
<keyword evidence="3" id="KW-1185">Reference proteome</keyword>